<feature type="chain" id="PRO_5044781256" description="Carboxylesterase type B domain-containing protein" evidence="4">
    <location>
        <begin position="21"/>
        <end position="681"/>
    </location>
</feature>
<dbReference type="SUPFAM" id="SSF53474">
    <property type="entry name" value="alpha/beta-Hydrolases"/>
    <property type="match status" value="1"/>
</dbReference>
<feature type="signal peptide" evidence="4">
    <location>
        <begin position="1"/>
        <end position="20"/>
    </location>
</feature>
<feature type="region of interest" description="Disordered" evidence="3">
    <location>
        <begin position="651"/>
        <end position="671"/>
    </location>
</feature>
<evidence type="ECO:0000256" key="3">
    <source>
        <dbReference type="SAM" id="MobiDB-lite"/>
    </source>
</evidence>
<feature type="compositionally biased region" description="Polar residues" evidence="3">
    <location>
        <begin position="655"/>
        <end position="667"/>
    </location>
</feature>
<dbReference type="PANTHER" id="PTHR43903">
    <property type="entry name" value="NEUROLIGIN"/>
    <property type="match status" value="1"/>
</dbReference>
<keyword evidence="4" id="KW-0732">Signal</keyword>
<evidence type="ECO:0000313" key="6">
    <source>
        <dbReference type="EMBL" id="KAL1132636.1"/>
    </source>
</evidence>
<dbReference type="InterPro" id="IPR051093">
    <property type="entry name" value="Neuroligin/BSAL"/>
</dbReference>
<protein>
    <recommendedName>
        <fullName evidence="5">Carboxylesterase type B domain-containing protein</fullName>
    </recommendedName>
</protein>
<evidence type="ECO:0000256" key="4">
    <source>
        <dbReference type="SAM" id="SignalP"/>
    </source>
</evidence>
<feature type="region of interest" description="Disordered" evidence="3">
    <location>
        <begin position="302"/>
        <end position="329"/>
    </location>
</feature>
<dbReference type="Gene3D" id="3.40.50.1820">
    <property type="entry name" value="alpha/beta hydrolase"/>
    <property type="match status" value="1"/>
</dbReference>
<sequence>MKNSSAVLCALVLCLGAAGAARRHKRIVGGEAAEEPPPDSQSPIAFVDKMTNTLINGLDHRDGYYSFLGIRYARPPIGPLRFQRPKRIKLKGVVNATKYGPPCPQPTPGNDGFVGSEDCLFLNVHTPHTGGNKSVGLPVLVWIHGGNFRRGSAAQYEPKFLAKKGIVVVTIQYRLGSLGFLSIGRDELPGNVGLFDLMAGMRWVIDNVGYLGGDPTRIVAGGQGSGASAATMLALNQDSKAGLRGILAMSGSPISPFSVDKFETATSEEISAIDGCGLEEGMKFVRCMQQLSLEDIMKGDNAVQDSKEKSNEFPKNLASLQGPGPAEEGAEDDRFLPYFIVEAPLMAVKKGSFPDIPLLNGVTKEETKAAIKGNFLTDVYKKLLSPSFLQAGLYNDLLEANTGLYANKTVDPQLKSLFLNTNYLQFFTKVITSALSDLEKVIKHTTDAFFNLPAFVTSSLWSQQSKVYLYSFEHMSDRSITDNLLSGFPLIQGSGAVHGDDLKYLFEIRSLDGSPLDNSMTSIADLRVREHFTNIVAEFVRTGVPKVKGGPTWTPFEAKQGNYMVISEKPKMARNFRKCEMGLWTGDAGLLSTSECSFLGAAAKVVTDTIGSAGSSLLSGVASIGSLDVGGAVNNLGDTLKPLTKPLDPFGILDTQPSGKNPSTTRRPGSGGILGFGGIFG</sequence>
<keyword evidence="2" id="KW-0325">Glycoprotein</keyword>
<evidence type="ECO:0000256" key="1">
    <source>
        <dbReference type="ARBA" id="ARBA00005964"/>
    </source>
</evidence>
<proteinExistence type="inferred from homology"/>
<evidence type="ECO:0000256" key="2">
    <source>
        <dbReference type="ARBA" id="ARBA00023180"/>
    </source>
</evidence>
<keyword evidence="7" id="KW-1185">Reference proteome</keyword>
<dbReference type="Proteomes" id="UP001558652">
    <property type="component" value="Unassembled WGS sequence"/>
</dbReference>
<comment type="similarity">
    <text evidence="1">Belongs to the type-B carboxylesterase/lipase family.</text>
</comment>
<name>A0ABD0YNF8_9HEMI</name>
<comment type="caution">
    <text evidence="6">The sequence shown here is derived from an EMBL/GenBank/DDBJ whole genome shotgun (WGS) entry which is preliminary data.</text>
</comment>
<dbReference type="EMBL" id="JBFDAA010000005">
    <property type="protein sequence ID" value="KAL1132636.1"/>
    <property type="molecule type" value="Genomic_DNA"/>
</dbReference>
<feature type="domain" description="Carboxylesterase type B" evidence="5">
    <location>
        <begin position="60"/>
        <end position="584"/>
    </location>
</feature>
<gene>
    <name evidence="6" type="ORF">AAG570_010588</name>
</gene>
<dbReference type="InterPro" id="IPR029058">
    <property type="entry name" value="AB_hydrolase_fold"/>
</dbReference>
<reference evidence="6 7" key="1">
    <citation type="submission" date="2024-07" db="EMBL/GenBank/DDBJ databases">
        <title>Chromosome-level genome assembly of the water stick insect Ranatra chinensis (Heteroptera: Nepidae).</title>
        <authorList>
            <person name="Liu X."/>
        </authorList>
    </citation>
    <scope>NUCLEOTIDE SEQUENCE [LARGE SCALE GENOMIC DNA]</scope>
    <source>
        <strain evidence="6">Cailab_2021Rc</strain>
        <tissue evidence="6">Muscle</tissue>
    </source>
</reference>
<accession>A0ABD0YNF8</accession>
<organism evidence="6 7">
    <name type="scientific">Ranatra chinensis</name>
    <dbReference type="NCBI Taxonomy" id="642074"/>
    <lineage>
        <taxon>Eukaryota</taxon>
        <taxon>Metazoa</taxon>
        <taxon>Ecdysozoa</taxon>
        <taxon>Arthropoda</taxon>
        <taxon>Hexapoda</taxon>
        <taxon>Insecta</taxon>
        <taxon>Pterygota</taxon>
        <taxon>Neoptera</taxon>
        <taxon>Paraneoptera</taxon>
        <taxon>Hemiptera</taxon>
        <taxon>Heteroptera</taxon>
        <taxon>Panheteroptera</taxon>
        <taxon>Nepomorpha</taxon>
        <taxon>Nepidae</taxon>
        <taxon>Ranatrinae</taxon>
        <taxon>Ranatra</taxon>
    </lineage>
</organism>
<evidence type="ECO:0000259" key="5">
    <source>
        <dbReference type="Pfam" id="PF00135"/>
    </source>
</evidence>
<evidence type="ECO:0000313" key="7">
    <source>
        <dbReference type="Proteomes" id="UP001558652"/>
    </source>
</evidence>
<dbReference type="InterPro" id="IPR002018">
    <property type="entry name" value="CarbesteraseB"/>
</dbReference>
<dbReference type="AlphaFoldDB" id="A0ABD0YNF8"/>
<dbReference type="Pfam" id="PF00135">
    <property type="entry name" value="COesterase"/>
    <property type="match status" value="1"/>
</dbReference>